<reference evidence="2" key="1">
    <citation type="journal article" date="2019" name="bioRxiv">
        <title>The Genome of the Zebra Mussel, Dreissena polymorpha: A Resource for Invasive Species Research.</title>
        <authorList>
            <person name="McCartney M.A."/>
            <person name="Auch B."/>
            <person name="Kono T."/>
            <person name="Mallez S."/>
            <person name="Zhang Y."/>
            <person name="Obille A."/>
            <person name="Becker A."/>
            <person name="Abrahante J.E."/>
            <person name="Garbe J."/>
            <person name="Badalamenti J.P."/>
            <person name="Herman A."/>
            <person name="Mangelson H."/>
            <person name="Liachko I."/>
            <person name="Sullivan S."/>
            <person name="Sone E.D."/>
            <person name="Koren S."/>
            <person name="Silverstein K.A.T."/>
            <person name="Beckman K.B."/>
            <person name="Gohl D.M."/>
        </authorList>
    </citation>
    <scope>NUCLEOTIDE SEQUENCE</scope>
    <source>
        <strain evidence="2">Duluth1</strain>
        <tissue evidence="2">Whole animal</tissue>
    </source>
</reference>
<reference evidence="2" key="2">
    <citation type="submission" date="2020-11" db="EMBL/GenBank/DDBJ databases">
        <authorList>
            <person name="McCartney M.A."/>
            <person name="Auch B."/>
            <person name="Kono T."/>
            <person name="Mallez S."/>
            <person name="Becker A."/>
            <person name="Gohl D.M."/>
            <person name="Silverstein K.A.T."/>
            <person name="Koren S."/>
            <person name="Bechman K.B."/>
            <person name="Herman A."/>
            <person name="Abrahante J.E."/>
            <person name="Garbe J."/>
        </authorList>
    </citation>
    <scope>NUCLEOTIDE SEQUENCE</scope>
    <source>
        <strain evidence="2">Duluth1</strain>
        <tissue evidence="2">Whole animal</tissue>
    </source>
</reference>
<proteinExistence type="predicted"/>
<sequence length="121" mass="13797">MCMSFLRIHVYPVLALRVHVSQTTTIRDFLNAFVQNIISDDYVLNSIKSALFHRKQLLAVPVVQLLIHALLHAITAASAKVEHVYADLDFQQTIVRTFRPGVPFNKSKYNADYNHPPVPRT</sequence>
<gene>
    <name evidence="2" type="ORF">DPMN_093073</name>
</gene>
<name>A0A9D4R1G5_DREPO</name>
<dbReference type="EMBL" id="JAIWYP010000003">
    <property type="protein sequence ID" value="KAH3850648.1"/>
    <property type="molecule type" value="Genomic_DNA"/>
</dbReference>
<organism evidence="2 3">
    <name type="scientific">Dreissena polymorpha</name>
    <name type="common">Zebra mussel</name>
    <name type="synonym">Mytilus polymorpha</name>
    <dbReference type="NCBI Taxonomy" id="45954"/>
    <lineage>
        <taxon>Eukaryota</taxon>
        <taxon>Metazoa</taxon>
        <taxon>Spiralia</taxon>
        <taxon>Lophotrochozoa</taxon>
        <taxon>Mollusca</taxon>
        <taxon>Bivalvia</taxon>
        <taxon>Autobranchia</taxon>
        <taxon>Heteroconchia</taxon>
        <taxon>Euheterodonta</taxon>
        <taxon>Imparidentia</taxon>
        <taxon>Neoheterodontei</taxon>
        <taxon>Myida</taxon>
        <taxon>Dreissenoidea</taxon>
        <taxon>Dreissenidae</taxon>
        <taxon>Dreissena</taxon>
    </lineage>
</organism>
<dbReference type="AlphaFoldDB" id="A0A9D4R1G5"/>
<comment type="caution">
    <text evidence="2">The sequence shown here is derived from an EMBL/GenBank/DDBJ whole genome shotgun (WGS) entry which is preliminary data.</text>
</comment>
<protein>
    <submittedName>
        <fullName evidence="2">Uncharacterized protein</fullName>
    </submittedName>
</protein>
<evidence type="ECO:0000256" key="1">
    <source>
        <dbReference type="SAM" id="SignalP"/>
    </source>
</evidence>
<accession>A0A9D4R1G5</accession>
<keyword evidence="3" id="KW-1185">Reference proteome</keyword>
<evidence type="ECO:0000313" key="3">
    <source>
        <dbReference type="Proteomes" id="UP000828390"/>
    </source>
</evidence>
<feature type="signal peptide" evidence="1">
    <location>
        <begin position="1"/>
        <end position="15"/>
    </location>
</feature>
<dbReference type="Proteomes" id="UP000828390">
    <property type="component" value="Unassembled WGS sequence"/>
</dbReference>
<feature type="chain" id="PRO_5038670091" evidence="1">
    <location>
        <begin position="16"/>
        <end position="121"/>
    </location>
</feature>
<evidence type="ECO:0000313" key="2">
    <source>
        <dbReference type="EMBL" id="KAH3850648.1"/>
    </source>
</evidence>
<keyword evidence="1" id="KW-0732">Signal</keyword>